<feature type="repeat" description="ANK" evidence="3">
    <location>
        <begin position="143"/>
        <end position="175"/>
    </location>
</feature>
<dbReference type="SMART" id="SM00248">
    <property type="entry name" value="ANK"/>
    <property type="match status" value="8"/>
</dbReference>
<dbReference type="Pfam" id="PF12796">
    <property type="entry name" value="Ank_2"/>
    <property type="match status" value="1"/>
</dbReference>
<evidence type="ECO:0000256" key="2">
    <source>
        <dbReference type="ARBA" id="ARBA00023043"/>
    </source>
</evidence>
<feature type="repeat" description="ANK" evidence="3">
    <location>
        <begin position="195"/>
        <end position="227"/>
    </location>
</feature>
<dbReference type="PROSITE" id="PS50088">
    <property type="entry name" value="ANK_REPEAT"/>
    <property type="match status" value="5"/>
</dbReference>
<dbReference type="PANTHER" id="PTHR24198">
    <property type="entry name" value="ANKYRIN REPEAT AND PROTEIN KINASE DOMAIN-CONTAINING PROTEIN"/>
    <property type="match status" value="1"/>
</dbReference>
<evidence type="ECO:0000313" key="6">
    <source>
        <dbReference type="Proteomes" id="UP000663855"/>
    </source>
</evidence>
<keyword evidence="1" id="KW-0677">Repeat</keyword>
<dbReference type="AlphaFoldDB" id="A0A814R6Y6"/>
<dbReference type="Gene3D" id="1.25.40.20">
    <property type="entry name" value="Ankyrin repeat-containing domain"/>
    <property type="match status" value="4"/>
</dbReference>
<evidence type="ECO:0000256" key="4">
    <source>
        <dbReference type="SAM" id="Coils"/>
    </source>
</evidence>
<dbReference type="Proteomes" id="UP000663855">
    <property type="component" value="Unassembled WGS sequence"/>
</dbReference>
<keyword evidence="4" id="KW-0175">Coiled coil</keyword>
<sequence>MALSQTHLCSAVNDTSVLFTACKQGDLQTIEARLDSVASSDIYSIRDENQATLIHYASRFGYLHILKYFLEVKHIDISQFNYIQNTAQHAPMMQLNLSQKFRWSVRDKEGNTTLHLAAYYDAIDVVHYLLEEEYADPHCRSYSGYQPIHYAAERGHTQSVQILLKKSSDLVNQQTNQLLTPLHLAAQIVNQQTNQLLTPLHLAAQIGSLGTIQILILYGANLQSKDQYGLTCLHFACQNNHINVVQWLIEKKDAKIDNTDYMQNTLLHYAAMGGNAYTINYLLDKRAKIVPNNDGNTPLHFAAKHGHQNACIVLIERGGCSLTAVNGEHLTAADLAANSGYIALANELRLDVNPATIQVEKATVVRLVIKKKNVARSDAGNQVNEQDLLNAEEHSSDKYAPWLKMTNQTTQEFQRELQNVQLNLRKTQKSHSVQESSPIKEDISTSTQLCNDLNNQDTNNESIPDSFAFVMSNVQSDISHRRRSLIQCRQDATNEA</sequence>
<proteinExistence type="predicted"/>
<comment type="caution">
    <text evidence="5">The sequence shown here is derived from an EMBL/GenBank/DDBJ whole genome shotgun (WGS) entry which is preliminary data.</text>
</comment>
<organism evidence="5 6">
    <name type="scientific">Rotaria magnacalcarata</name>
    <dbReference type="NCBI Taxonomy" id="392030"/>
    <lineage>
        <taxon>Eukaryota</taxon>
        <taxon>Metazoa</taxon>
        <taxon>Spiralia</taxon>
        <taxon>Gnathifera</taxon>
        <taxon>Rotifera</taxon>
        <taxon>Eurotatoria</taxon>
        <taxon>Bdelloidea</taxon>
        <taxon>Philodinida</taxon>
        <taxon>Philodinidae</taxon>
        <taxon>Rotaria</taxon>
    </lineage>
</organism>
<name>A0A814R6Y6_9BILA</name>
<reference evidence="5" key="1">
    <citation type="submission" date="2021-02" db="EMBL/GenBank/DDBJ databases">
        <authorList>
            <person name="Nowell W R."/>
        </authorList>
    </citation>
    <scope>NUCLEOTIDE SEQUENCE</scope>
</reference>
<feature type="repeat" description="ANK" evidence="3">
    <location>
        <begin position="109"/>
        <end position="131"/>
    </location>
</feature>
<evidence type="ECO:0000313" key="5">
    <source>
        <dbReference type="EMBL" id="CAF1129057.1"/>
    </source>
</evidence>
<feature type="repeat" description="ANK" evidence="3">
    <location>
        <begin position="228"/>
        <end position="251"/>
    </location>
</feature>
<keyword evidence="2 3" id="KW-0040">ANK repeat</keyword>
<dbReference type="Pfam" id="PF00023">
    <property type="entry name" value="Ank"/>
    <property type="match status" value="1"/>
</dbReference>
<dbReference type="PROSITE" id="PS50297">
    <property type="entry name" value="ANK_REP_REGION"/>
    <property type="match status" value="5"/>
</dbReference>
<dbReference type="Pfam" id="PF13637">
    <property type="entry name" value="Ank_4"/>
    <property type="match status" value="2"/>
</dbReference>
<evidence type="ECO:0000256" key="3">
    <source>
        <dbReference type="PROSITE-ProRule" id="PRU00023"/>
    </source>
</evidence>
<feature type="repeat" description="ANK" evidence="3">
    <location>
        <begin position="294"/>
        <end position="318"/>
    </location>
</feature>
<dbReference type="SUPFAM" id="SSF48403">
    <property type="entry name" value="Ankyrin repeat"/>
    <property type="match status" value="1"/>
</dbReference>
<protein>
    <submittedName>
        <fullName evidence="5">Uncharacterized protein</fullName>
    </submittedName>
</protein>
<gene>
    <name evidence="5" type="ORF">CJN711_LOCUS8465</name>
</gene>
<feature type="coiled-coil region" evidence="4">
    <location>
        <begin position="403"/>
        <end position="430"/>
    </location>
</feature>
<dbReference type="EMBL" id="CAJNOV010003112">
    <property type="protein sequence ID" value="CAF1129057.1"/>
    <property type="molecule type" value="Genomic_DNA"/>
</dbReference>
<dbReference type="InterPro" id="IPR036770">
    <property type="entry name" value="Ankyrin_rpt-contain_sf"/>
</dbReference>
<dbReference type="InterPro" id="IPR002110">
    <property type="entry name" value="Ankyrin_rpt"/>
</dbReference>
<accession>A0A814R6Y6</accession>
<evidence type="ECO:0000256" key="1">
    <source>
        <dbReference type="ARBA" id="ARBA00022737"/>
    </source>
</evidence>
<dbReference type="PANTHER" id="PTHR24198:SF165">
    <property type="entry name" value="ANKYRIN REPEAT-CONTAINING PROTEIN-RELATED"/>
    <property type="match status" value="1"/>
</dbReference>